<evidence type="ECO:0008006" key="3">
    <source>
        <dbReference type="Google" id="ProtNLM"/>
    </source>
</evidence>
<sequence>MQTPIAPATADTLFHSMKVPLVKWFRAIYLTAYDKGGISALRLSKYIEISWIPARSMLKKIRTVMAHRDSIYRLEKLIEPDDACVGEKRTGEEAVAPEGYWFSVNWSFQLFGLSHSNGGNLDETKTTIICAGRKGDGSHKAPC</sequence>
<proteinExistence type="predicted"/>
<keyword evidence="2" id="KW-1185">Reference proteome</keyword>
<name>A0A840V1A9_9BACT</name>
<evidence type="ECO:0000313" key="1">
    <source>
        <dbReference type="EMBL" id="MBB5348648.1"/>
    </source>
</evidence>
<dbReference type="Proteomes" id="UP000539642">
    <property type="component" value="Unassembled WGS sequence"/>
</dbReference>
<gene>
    <name evidence="1" type="ORF">HNQ81_002388</name>
</gene>
<dbReference type="AlphaFoldDB" id="A0A840V1A9"/>
<protein>
    <recommendedName>
        <fullName evidence="3">Transposase</fullName>
    </recommendedName>
</protein>
<reference evidence="1 2" key="1">
    <citation type="submission" date="2020-08" db="EMBL/GenBank/DDBJ databases">
        <title>Genomic Encyclopedia of Type Strains, Phase IV (KMG-IV): sequencing the most valuable type-strain genomes for metagenomic binning, comparative biology and taxonomic classification.</title>
        <authorList>
            <person name="Goeker M."/>
        </authorList>
    </citation>
    <scope>NUCLEOTIDE SEQUENCE [LARGE SCALE GENOMIC DNA]</scope>
    <source>
        <strain evidence="1 2">DSM 28570</strain>
    </source>
</reference>
<evidence type="ECO:0000313" key="2">
    <source>
        <dbReference type="Proteomes" id="UP000539642"/>
    </source>
</evidence>
<accession>A0A840V1A9</accession>
<dbReference type="EMBL" id="JACHEO010000014">
    <property type="protein sequence ID" value="MBB5348648.1"/>
    <property type="molecule type" value="Genomic_DNA"/>
</dbReference>
<organism evidence="1 2">
    <name type="scientific">Desulfoprunum benzoelyticum</name>
    <dbReference type="NCBI Taxonomy" id="1506996"/>
    <lineage>
        <taxon>Bacteria</taxon>
        <taxon>Pseudomonadati</taxon>
        <taxon>Thermodesulfobacteriota</taxon>
        <taxon>Desulfobulbia</taxon>
        <taxon>Desulfobulbales</taxon>
        <taxon>Desulfobulbaceae</taxon>
        <taxon>Desulfoprunum</taxon>
    </lineage>
</organism>
<comment type="caution">
    <text evidence="1">The sequence shown here is derived from an EMBL/GenBank/DDBJ whole genome shotgun (WGS) entry which is preliminary data.</text>
</comment>